<dbReference type="CDD" id="cd00761">
    <property type="entry name" value="Glyco_tranf_GTA_type"/>
    <property type="match status" value="1"/>
</dbReference>
<accession>A0AA95SM17</accession>
<evidence type="ECO:0000313" key="2">
    <source>
        <dbReference type="EMBL" id="WIT10912.1"/>
    </source>
</evidence>
<dbReference type="Pfam" id="PF00535">
    <property type="entry name" value="Glycos_transf_2"/>
    <property type="match status" value="1"/>
</dbReference>
<reference evidence="2" key="1">
    <citation type="submission" date="2023-01" db="EMBL/GenBank/DDBJ databases">
        <title>Whole genome sequence of Paucibacter sp. S2-9 isolated from pond sediment.</title>
        <authorList>
            <person name="Jung J.Y."/>
        </authorList>
    </citation>
    <scope>NUCLEOTIDE SEQUENCE</scope>
    <source>
        <strain evidence="2">S2-9</strain>
    </source>
</reference>
<dbReference type="KEGG" id="pais:PFX98_18630"/>
<dbReference type="InterPro" id="IPR001173">
    <property type="entry name" value="Glyco_trans_2-like"/>
</dbReference>
<dbReference type="Proteomes" id="UP001177769">
    <property type="component" value="Chromosome"/>
</dbReference>
<dbReference type="InterPro" id="IPR029044">
    <property type="entry name" value="Nucleotide-diphossugar_trans"/>
</dbReference>
<protein>
    <submittedName>
        <fullName evidence="2">Glycosyltransferase family A protein</fullName>
    </submittedName>
</protein>
<name>A0AA95SM17_9BURK</name>
<sequence length="319" mass="35662">MDITTLIPAYKPKYIRELLGCLRHQTHPSKRILISDDSPGGEFRQALMSEAHQALRQRLNIEVIEGPRQGAYANVKHLIRQWNGSSELVHLLFDDDVIYPEFYQRHLVTHASAELSCSISRRWTANETGLPLVVGLPVPPQVAQHPNRLLMLDSDVVFMTTVAKCENWFGEFSNAVLRASSCELLLRPELGGVSYAGIWDLGFFVNASLHGPIGFIQDHLGFFRVGGSGNSADRNGPFMKGAFLGYTALAMGAHRLGRLSREQLLACYRVIGPSLQLDYAGQADMQEFLRILPALAGEEPGAEERFIQAWTEFQTTHRF</sequence>
<dbReference type="SUPFAM" id="SSF53448">
    <property type="entry name" value="Nucleotide-diphospho-sugar transferases"/>
    <property type="match status" value="1"/>
</dbReference>
<dbReference type="EMBL" id="CP116346">
    <property type="protein sequence ID" value="WIT10912.1"/>
    <property type="molecule type" value="Genomic_DNA"/>
</dbReference>
<dbReference type="Gene3D" id="3.90.550.10">
    <property type="entry name" value="Spore Coat Polysaccharide Biosynthesis Protein SpsA, Chain A"/>
    <property type="match status" value="1"/>
</dbReference>
<gene>
    <name evidence="2" type="ORF">PFX98_18630</name>
</gene>
<evidence type="ECO:0000259" key="1">
    <source>
        <dbReference type="Pfam" id="PF00535"/>
    </source>
</evidence>
<evidence type="ECO:0000313" key="3">
    <source>
        <dbReference type="Proteomes" id="UP001177769"/>
    </source>
</evidence>
<proteinExistence type="predicted"/>
<organism evidence="2 3">
    <name type="scientific">Paucibacter sediminis</name>
    <dbReference type="NCBI Taxonomy" id="3019553"/>
    <lineage>
        <taxon>Bacteria</taxon>
        <taxon>Pseudomonadati</taxon>
        <taxon>Pseudomonadota</taxon>
        <taxon>Betaproteobacteria</taxon>
        <taxon>Burkholderiales</taxon>
        <taxon>Sphaerotilaceae</taxon>
        <taxon>Roseateles</taxon>
    </lineage>
</organism>
<dbReference type="RefSeq" id="WP_285231990.1">
    <property type="nucleotide sequence ID" value="NZ_CP116346.1"/>
</dbReference>
<dbReference type="AlphaFoldDB" id="A0AA95SM17"/>
<keyword evidence="3" id="KW-1185">Reference proteome</keyword>
<feature type="domain" description="Glycosyltransferase 2-like" evidence="1">
    <location>
        <begin position="6"/>
        <end position="125"/>
    </location>
</feature>